<evidence type="ECO:0000256" key="7">
    <source>
        <dbReference type="RuleBase" id="RU363032"/>
    </source>
</evidence>
<dbReference type="CDD" id="cd06261">
    <property type="entry name" value="TM_PBP2"/>
    <property type="match status" value="1"/>
</dbReference>
<dbReference type="PANTHER" id="PTHR43386">
    <property type="entry name" value="OLIGOPEPTIDE TRANSPORT SYSTEM PERMEASE PROTEIN APPC"/>
    <property type="match status" value="1"/>
</dbReference>
<comment type="subcellular location">
    <subcellularLocation>
        <location evidence="1 7">Cell membrane</location>
        <topology evidence="1 7">Multi-pass membrane protein</topology>
    </subcellularLocation>
</comment>
<dbReference type="Gene3D" id="1.10.3720.10">
    <property type="entry name" value="MetI-like"/>
    <property type="match status" value="1"/>
</dbReference>
<evidence type="ECO:0000256" key="1">
    <source>
        <dbReference type="ARBA" id="ARBA00004651"/>
    </source>
</evidence>
<dbReference type="InterPro" id="IPR050366">
    <property type="entry name" value="BP-dependent_transpt_permease"/>
</dbReference>
<keyword evidence="4 7" id="KW-0812">Transmembrane</keyword>
<evidence type="ECO:0000313" key="10">
    <source>
        <dbReference type="Proteomes" id="UP000254051"/>
    </source>
</evidence>
<dbReference type="InterPro" id="IPR035906">
    <property type="entry name" value="MetI-like_sf"/>
</dbReference>
<dbReference type="SUPFAM" id="SSF161098">
    <property type="entry name" value="MetI-like"/>
    <property type="match status" value="1"/>
</dbReference>
<dbReference type="OrthoDB" id="9797852at2"/>
<evidence type="ECO:0000256" key="2">
    <source>
        <dbReference type="ARBA" id="ARBA00022448"/>
    </source>
</evidence>
<dbReference type="GO" id="GO:0005886">
    <property type="term" value="C:plasma membrane"/>
    <property type="evidence" value="ECO:0007669"/>
    <property type="project" value="UniProtKB-SubCell"/>
</dbReference>
<reference evidence="10" key="1">
    <citation type="submission" date="2017-07" db="EMBL/GenBank/DDBJ databases">
        <authorList>
            <person name="Varghese N."/>
            <person name="Submissions S."/>
        </authorList>
    </citation>
    <scope>NUCLEOTIDE SEQUENCE [LARGE SCALE GENOMIC DNA]</scope>
    <source>
        <strain evidence="10">NLAE-zl-C134</strain>
    </source>
</reference>
<evidence type="ECO:0000259" key="8">
    <source>
        <dbReference type="PROSITE" id="PS50928"/>
    </source>
</evidence>
<proteinExistence type="inferred from homology"/>
<dbReference type="Pfam" id="PF00528">
    <property type="entry name" value="BPD_transp_1"/>
    <property type="match status" value="1"/>
</dbReference>
<dbReference type="PANTHER" id="PTHR43386:SF1">
    <property type="entry name" value="D,D-DIPEPTIDE TRANSPORT SYSTEM PERMEASE PROTEIN DDPC-RELATED"/>
    <property type="match status" value="1"/>
</dbReference>
<protein>
    <submittedName>
        <fullName evidence="9">Peptide/nickel transport system permease protein</fullName>
    </submittedName>
</protein>
<feature type="transmembrane region" description="Helical" evidence="7">
    <location>
        <begin position="48"/>
        <end position="72"/>
    </location>
</feature>
<feature type="transmembrane region" description="Helical" evidence="7">
    <location>
        <begin position="115"/>
        <end position="140"/>
    </location>
</feature>
<sequence>MAANIEKEIQKALAFEAKRVEKRPILNAKDNRLENLKKAWYKFSRNKLSVVGLITVVIVILAAILAPCITPYPKHAGAFTDFANVCKAPGKEYLLGTDNMGRDILTRIIYSFRGALYMSILVLAIAVPIGTILGILAGYMKGTIVDTIIMRITDIFLSVPAMLLALAVASVLEPNLTNSMIAVTVMWWPWYCRLVYGSATSCRQENFVIGAGLMGAGKMHIIFKEILPNCMSSIFTKMALDVGWVILIGATLSFVGLGEQPPTPSLGQMVSDGSRYMPDAWWMTVFPSLAIVIIILGFNFMGDGIGDMLSKGDGKNG</sequence>
<name>A0A315ZT89_9FIRM</name>
<evidence type="ECO:0000256" key="6">
    <source>
        <dbReference type="ARBA" id="ARBA00023136"/>
    </source>
</evidence>
<feature type="transmembrane region" description="Helical" evidence="7">
    <location>
        <begin position="178"/>
        <end position="196"/>
    </location>
</feature>
<feature type="transmembrane region" description="Helical" evidence="7">
    <location>
        <begin position="238"/>
        <end position="257"/>
    </location>
</feature>
<dbReference type="InterPro" id="IPR025966">
    <property type="entry name" value="OppC_N"/>
</dbReference>
<dbReference type="RefSeq" id="WP_109712922.1">
    <property type="nucleotide sequence ID" value="NZ_QGDS01000011.1"/>
</dbReference>
<keyword evidence="10" id="KW-1185">Reference proteome</keyword>
<feature type="transmembrane region" description="Helical" evidence="7">
    <location>
        <begin position="152"/>
        <end position="172"/>
    </location>
</feature>
<dbReference type="Proteomes" id="UP000254051">
    <property type="component" value="Unassembled WGS sequence"/>
</dbReference>
<evidence type="ECO:0000313" key="9">
    <source>
        <dbReference type="EMBL" id="SUQ15258.1"/>
    </source>
</evidence>
<keyword evidence="6 7" id="KW-0472">Membrane</keyword>
<accession>A0A315ZT89</accession>
<evidence type="ECO:0000256" key="5">
    <source>
        <dbReference type="ARBA" id="ARBA00022989"/>
    </source>
</evidence>
<feature type="transmembrane region" description="Helical" evidence="7">
    <location>
        <begin position="280"/>
        <end position="301"/>
    </location>
</feature>
<feature type="domain" description="ABC transmembrane type-1" evidence="8">
    <location>
        <begin position="112"/>
        <end position="302"/>
    </location>
</feature>
<dbReference type="Pfam" id="PF12911">
    <property type="entry name" value="OppC_N"/>
    <property type="match status" value="1"/>
</dbReference>
<dbReference type="GO" id="GO:0055085">
    <property type="term" value="P:transmembrane transport"/>
    <property type="evidence" value="ECO:0007669"/>
    <property type="project" value="InterPro"/>
</dbReference>
<keyword evidence="2 7" id="KW-0813">Transport</keyword>
<dbReference type="EMBL" id="UHJJ01000011">
    <property type="protein sequence ID" value="SUQ15258.1"/>
    <property type="molecule type" value="Genomic_DNA"/>
</dbReference>
<dbReference type="AlphaFoldDB" id="A0A315ZT89"/>
<evidence type="ECO:0000256" key="3">
    <source>
        <dbReference type="ARBA" id="ARBA00022475"/>
    </source>
</evidence>
<organism evidence="9 10">
    <name type="scientific">Faecalicatena contorta</name>
    <dbReference type="NCBI Taxonomy" id="39482"/>
    <lineage>
        <taxon>Bacteria</taxon>
        <taxon>Bacillati</taxon>
        <taxon>Bacillota</taxon>
        <taxon>Clostridia</taxon>
        <taxon>Lachnospirales</taxon>
        <taxon>Lachnospiraceae</taxon>
        <taxon>Faecalicatena</taxon>
    </lineage>
</organism>
<dbReference type="PROSITE" id="PS50928">
    <property type="entry name" value="ABC_TM1"/>
    <property type="match status" value="1"/>
</dbReference>
<gene>
    <name evidence="9" type="ORF">SAMN05216529_11143</name>
</gene>
<keyword evidence="5 7" id="KW-1133">Transmembrane helix</keyword>
<dbReference type="InterPro" id="IPR000515">
    <property type="entry name" value="MetI-like"/>
</dbReference>
<keyword evidence="3" id="KW-1003">Cell membrane</keyword>
<comment type="similarity">
    <text evidence="7">Belongs to the binding-protein-dependent transport system permease family.</text>
</comment>
<evidence type="ECO:0000256" key="4">
    <source>
        <dbReference type="ARBA" id="ARBA00022692"/>
    </source>
</evidence>